<dbReference type="WBParaSite" id="EVEC_0001014601-mRNA-1">
    <property type="protein sequence ID" value="EVEC_0001014601-mRNA-1"/>
    <property type="gene ID" value="EVEC_0001014601"/>
</dbReference>
<dbReference type="AlphaFoldDB" id="A0A0N4VH45"/>
<evidence type="ECO:0000313" key="1">
    <source>
        <dbReference type="EMBL" id="VDD94740.1"/>
    </source>
</evidence>
<evidence type="ECO:0000313" key="3">
    <source>
        <dbReference type="WBParaSite" id="EVEC_0001014601-mRNA-1"/>
    </source>
</evidence>
<protein>
    <submittedName>
        <fullName evidence="3">Transposase</fullName>
    </submittedName>
</protein>
<gene>
    <name evidence="1" type="ORF">EVEC_LOCUS9491</name>
</gene>
<accession>A0A0N4VH45</accession>
<name>A0A0N4VH45_ENTVE</name>
<proteinExistence type="predicted"/>
<dbReference type="Proteomes" id="UP000274131">
    <property type="component" value="Unassembled WGS sequence"/>
</dbReference>
<reference evidence="1 2" key="2">
    <citation type="submission" date="2018-10" db="EMBL/GenBank/DDBJ databases">
        <authorList>
            <consortium name="Pathogen Informatics"/>
        </authorList>
    </citation>
    <scope>NUCLEOTIDE SEQUENCE [LARGE SCALE GENOMIC DNA]</scope>
</reference>
<dbReference type="EMBL" id="UXUI01010088">
    <property type="protein sequence ID" value="VDD94740.1"/>
    <property type="molecule type" value="Genomic_DNA"/>
</dbReference>
<evidence type="ECO:0000313" key="2">
    <source>
        <dbReference type="Proteomes" id="UP000274131"/>
    </source>
</evidence>
<sequence>MEELEDSVQSRFGRVFLVGEGNKPLPYTSNVDANHHYEMAAVIKNAIQEGKENMKGRSFVALKSRVKNIKSKKKGRPLR</sequence>
<reference evidence="3" key="1">
    <citation type="submission" date="2017-02" db="UniProtKB">
        <authorList>
            <consortium name="WormBaseParasite"/>
        </authorList>
    </citation>
    <scope>IDENTIFICATION</scope>
</reference>
<keyword evidence="2" id="KW-1185">Reference proteome</keyword>
<organism evidence="3">
    <name type="scientific">Enterobius vermicularis</name>
    <name type="common">Human pinworm</name>
    <dbReference type="NCBI Taxonomy" id="51028"/>
    <lineage>
        <taxon>Eukaryota</taxon>
        <taxon>Metazoa</taxon>
        <taxon>Ecdysozoa</taxon>
        <taxon>Nematoda</taxon>
        <taxon>Chromadorea</taxon>
        <taxon>Rhabditida</taxon>
        <taxon>Spirurina</taxon>
        <taxon>Oxyuridomorpha</taxon>
        <taxon>Oxyuroidea</taxon>
        <taxon>Oxyuridae</taxon>
        <taxon>Enterobius</taxon>
    </lineage>
</organism>